<gene>
    <name evidence="1" type="ORF">ALEPTO_LOCUS13008</name>
</gene>
<comment type="caution">
    <text evidence="1">The sequence shown here is derived from an EMBL/GenBank/DDBJ whole genome shotgun (WGS) entry which is preliminary data.</text>
</comment>
<keyword evidence="2" id="KW-1185">Reference proteome</keyword>
<feature type="non-terminal residue" evidence="1">
    <location>
        <position position="1"/>
    </location>
</feature>
<dbReference type="EMBL" id="CAJVPS010036098">
    <property type="protein sequence ID" value="CAG8742617.1"/>
    <property type="molecule type" value="Genomic_DNA"/>
</dbReference>
<organism evidence="1 2">
    <name type="scientific">Ambispora leptoticha</name>
    <dbReference type="NCBI Taxonomy" id="144679"/>
    <lineage>
        <taxon>Eukaryota</taxon>
        <taxon>Fungi</taxon>
        <taxon>Fungi incertae sedis</taxon>
        <taxon>Mucoromycota</taxon>
        <taxon>Glomeromycotina</taxon>
        <taxon>Glomeromycetes</taxon>
        <taxon>Archaeosporales</taxon>
        <taxon>Ambisporaceae</taxon>
        <taxon>Ambispora</taxon>
    </lineage>
</organism>
<dbReference type="AlphaFoldDB" id="A0A9N9INZ2"/>
<accession>A0A9N9INZ2</accession>
<dbReference type="Proteomes" id="UP000789508">
    <property type="component" value="Unassembled WGS sequence"/>
</dbReference>
<evidence type="ECO:0000313" key="1">
    <source>
        <dbReference type="EMBL" id="CAG8742617.1"/>
    </source>
</evidence>
<evidence type="ECO:0000313" key="2">
    <source>
        <dbReference type="Proteomes" id="UP000789508"/>
    </source>
</evidence>
<reference evidence="1" key="1">
    <citation type="submission" date="2021-06" db="EMBL/GenBank/DDBJ databases">
        <authorList>
            <person name="Kallberg Y."/>
            <person name="Tangrot J."/>
            <person name="Rosling A."/>
        </authorList>
    </citation>
    <scope>NUCLEOTIDE SEQUENCE</scope>
    <source>
        <strain evidence="1">FL130A</strain>
    </source>
</reference>
<proteinExistence type="predicted"/>
<name>A0A9N9INZ2_9GLOM</name>
<sequence length="89" mass="10370">LNGNDIRQSEKKILEWVKYHRHLTECIYIYFLLWITFQVSHSKPLQPKAIEEAAARLFNFCITHDPSIVLHSDNSGEFVANVIKETLSL</sequence>
<protein>
    <submittedName>
        <fullName evidence="1">5550_t:CDS:1</fullName>
    </submittedName>
</protein>